<evidence type="ECO:0000313" key="3">
    <source>
        <dbReference type="EMBL" id="PAV20433.1"/>
    </source>
</evidence>
<keyword evidence="2" id="KW-0472">Membrane</keyword>
<protein>
    <recommendedName>
        <fullName evidence="5">Transmembrane protein</fullName>
    </recommendedName>
</protein>
<evidence type="ECO:0000256" key="2">
    <source>
        <dbReference type="SAM" id="Phobius"/>
    </source>
</evidence>
<feature type="compositionally biased region" description="Polar residues" evidence="1">
    <location>
        <begin position="102"/>
        <end position="119"/>
    </location>
</feature>
<feature type="region of interest" description="Disordered" evidence="1">
    <location>
        <begin position="58"/>
        <end position="119"/>
    </location>
</feature>
<dbReference type="OrthoDB" id="5346979at2759"/>
<feature type="transmembrane region" description="Helical" evidence="2">
    <location>
        <begin position="20"/>
        <end position="41"/>
    </location>
</feature>
<feature type="transmembrane region" description="Helical" evidence="2">
    <location>
        <begin position="133"/>
        <end position="157"/>
    </location>
</feature>
<accession>A0A286ULG4</accession>
<gene>
    <name evidence="3" type="ORF">PNOK_0306000</name>
</gene>
<keyword evidence="2" id="KW-0812">Transmembrane</keyword>
<sequence>MSRHSDYSSRDEKKSRVPRWVPVAFLAVASVALTVPAVLLWRQKRVLGVQAPPLFSRKSDKNAPIPVRRRIRTNPRISAETHSSLNSGSKLEKAPTLGKLSPVTQPQKASPSSDVRSGTSDGSLASLLFDGPLVSLGALGIATGVVGVATMVGIWGVKRSLGVQNVEEFATEVRRILLSHFPALSQGIYRTPCETDEPLLSESSSESSIASNVEGPIQEDWSWDGAEKRLSLAFDRGGIGEWAECAAKEMEEESKIERSKRGL</sequence>
<keyword evidence="2" id="KW-1133">Transmembrane helix</keyword>
<keyword evidence="4" id="KW-1185">Reference proteome</keyword>
<dbReference type="InParanoid" id="A0A286ULG4"/>
<evidence type="ECO:0000256" key="1">
    <source>
        <dbReference type="SAM" id="MobiDB-lite"/>
    </source>
</evidence>
<dbReference type="AlphaFoldDB" id="A0A286ULG4"/>
<proteinExistence type="predicted"/>
<dbReference type="EMBL" id="NBII01000003">
    <property type="protein sequence ID" value="PAV20433.1"/>
    <property type="molecule type" value="Genomic_DNA"/>
</dbReference>
<reference evidence="3 4" key="1">
    <citation type="journal article" date="2017" name="Mol. Ecol.">
        <title>Comparative and population genomic landscape of Phellinus noxius: A hypervariable fungus causing root rot in trees.</title>
        <authorList>
            <person name="Chung C.L."/>
            <person name="Lee T.J."/>
            <person name="Akiba M."/>
            <person name="Lee H.H."/>
            <person name="Kuo T.H."/>
            <person name="Liu D."/>
            <person name="Ke H.M."/>
            <person name="Yokoi T."/>
            <person name="Roa M.B."/>
            <person name="Lu M.J."/>
            <person name="Chang Y.Y."/>
            <person name="Ann P.J."/>
            <person name="Tsai J.N."/>
            <person name="Chen C.Y."/>
            <person name="Tzean S.S."/>
            <person name="Ota Y."/>
            <person name="Hattori T."/>
            <person name="Sahashi N."/>
            <person name="Liou R.F."/>
            <person name="Kikuchi T."/>
            <person name="Tsai I.J."/>
        </authorList>
    </citation>
    <scope>NUCLEOTIDE SEQUENCE [LARGE SCALE GENOMIC DNA]</scope>
    <source>
        <strain evidence="3 4">FFPRI411160</strain>
    </source>
</reference>
<evidence type="ECO:0008006" key="5">
    <source>
        <dbReference type="Google" id="ProtNLM"/>
    </source>
</evidence>
<feature type="compositionally biased region" description="Polar residues" evidence="1">
    <location>
        <begin position="80"/>
        <end position="89"/>
    </location>
</feature>
<organism evidence="3 4">
    <name type="scientific">Pyrrhoderma noxium</name>
    <dbReference type="NCBI Taxonomy" id="2282107"/>
    <lineage>
        <taxon>Eukaryota</taxon>
        <taxon>Fungi</taxon>
        <taxon>Dikarya</taxon>
        <taxon>Basidiomycota</taxon>
        <taxon>Agaricomycotina</taxon>
        <taxon>Agaricomycetes</taxon>
        <taxon>Hymenochaetales</taxon>
        <taxon>Hymenochaetaceae</taxon>
        <taxon>Pyrrhoderma</taxon>
    </lineage>
</organism>
<evidence type="ECO:0000313" key="4">
    <source>
        <dbReference type="Proteomes" id="UP000217199"/>
    </source>
</evidence>
<comment type="caution">
    <text evidence="3">The sequence shown here is derived from an EMBL/GenBank/DDBJ whole genome shotgun (WGS) entry which is preliminary data.</text>
</comment>
<dbReference type="Proteomes" id="UP000217199">
    <property type="component" value="Unassembled WGS sequence"/>
</dbReference>
<name>A0A286ULG4_9AGAM</name>